<protein>
    <recommendedName>
        <fullName evidence="1">chorismate mutase</fullName>
        <ecNumber evidence="1">5.4.99.5</ecNumber>
    </recommendedName>
</protein>
<sequence>MTRRQPEACRSMEELRVEIDRLDRELVRLLAERSRYIARAVALKSREGLPARIDERVEAVVVNVRREAERQGLDANLADKLWRAMMDEFIAYEEKRLHRK</sequence>
<keyword evidence="2" id="KW-0413">Isomerase</keyword>
<dbReference type="GO" id="GO:0009697">
    <property type="term" value="P:salicylic acid biosynthetic process"/>
    <property type="evidence" value="ECO:0007669"/>
    <property type="project" value="TreeGrafter"/>
</dbReference>
<keyword evidence="3" id="KW-0175">Coiled coil</keyword>
<dbReference type="InterPro" id="IPR036263">
    <property type="entry name" value="Chorismate_II_sf"/>
</dbReference>
<dbReference type="InterPro" id="IPR051331">
    <property type="entry name" value="Chorismate_mutase-related"/>
</dbReference>
<dbReference type="PANTHER" id="PTHR38041">
    <property type="entry name" value="CHORISMATE MUTASE"/>
    <property type="match status" value="1"/>
</dbReference>
<dbReference type="Gene3D" id="1.20.59.10">
    <property type="entry name" value="Chorismate mutase"/>
    <property type="match status" value="1"/>
</dbReference>
<keyword evidence="6" id="KW-1185">Reference proteome</keyword>
<evidence type="ECO:0000313" key="6">
    <source>
        <dbReference type="Proteomes" id="UP000593594"/>
    </source>
</evidence>
<dbReference type="RefSeq" id="WP_213162818.1">
    <property type="nucleotide sequence ID" value="NZ_CP058214.1"/>
</dbReference>
<feature type="domain" description="Chorismate mutase" evidence="4">
    <location>
        <begin position="6"/>
        <end position="97"/>
    </location>
</feature>
<dbReference type="EMBL" id="CP058214">
    <property type="protein sequence ID" value="QPC41598.1"/>
    <property type="molecule type" value="Genomic_DNA"/>
</dbReference>
<dbReference type="AlphaFoldDB" id="A0A7S8C1E7"/>
<reference evidence="5 6" key="1">
    <citation type="submission" date="2020-06" db="EMBL/GenBank/DDBJ databases">
        <title>Genome sequence of 2 isolates from Red Sea Mangroves.</title>
        <authorList>
            <person name="Sefrji F."/>
            <person name="Michoud G."/>
            <person name="Merlino G."/>
            <person name="Daffonchio D."/>
        </authorList>
    </citation>
    <scope>NUCLEOTIDE SEQUENCE [LARGE SCALE GENOMIC DNA]</scope>
    <source>
        <strain evidence="5 6">R1DC25</strain>
    </source>
</reference>
<dbReference type="InterPro" id="IPR002701">
    <property type="entry name" value="CM_II_prokaryot"/>
</dbReference>
<proteinExistence type="predicted"/>
<organism evidence="5 6">
    <name type="scientific">Kaustia mangrovi</name>
    <dbReference type="NCBI Taxonomy" id="2593653"/>
    <lineage>
        <taxon>Bacteria</taxon>
        <taxon>Pseudomonadati</taxon>
        <taxon>Pseudomonadota</taxon>
        <taxon>Alphaproteobacteria</taxon>
        <taxon>Hyphomicrobiales</taxon>
        <taxon>Parvibaculaceae</taxon>
        <taxon>Kaustia</taxon>
    </lineage>
</organism>
<dbReference type="SMART" id="SM00830">
    <property type="entry name" value="CM_2"/>
    <property type="match status" value="1"/>
</dbReference>
<name>A0A7S8C1E7_9HYPH</name>
<evidence type="ECO:0000256" key="3">
    <source>
        <dbReference type="SAM" id="Coils"/>
    </source>
</evidence>
<evidence type="ECO:0000313" key="5">
    <source>
        <dbReference type="EMBL" id="QPC41598.1"/>
    </source>
</evidence>
<gene>
    <name evidence="5" type="ORF">HW532_01970</name>
</gene>
<accession>A0A7S8C1E7</accession>
<evidence type="ECO:0000256" key="2">
    <source>
        <dbReference type="ARBA" id="ARBA00023235"/>
    </source>
</evidence>
<dbReference type="GO" id="GO:0004106">
    <property type="term" value="F:chorismate mutase activity"/>
    <property type="evidence" value="ECO:0007669"/>
    <property type="project" value="UniProtKB-EC"/>
</dbReference>
<feature type="coiled-coil region" evidence="3">
    <location>
        <begin position="12"/>
        <end position="39"/>
    </location>
</feature>
<dbReference type="PANTHER" id="PTHR38041:SF1">
    <property type="entry name" value="CHORISMATE MUTASE"/>
    <property type="match status" value="1"/>
</dbReference>
<dbReference type="InterPro" id="IPR036979">
    <property type="entry name" value="CM_dom_sf"/>
</dbReference>
<evidence type="ECO:0000259" key="4">
    <source>
        <dbReference type="PROSITE" id="PS51168"/>
    </source>
</evidence>
<dbReference type="EC" id="5.4.99.5" evidence="1"/>
<dbReference type="KEGG" id="kmn:HW532_01970"/>
<dbReference type="PROSITE" id="PS51168">
    <property type="entry name" value="CHORISMATE_MUT_2"/>
    <property type="match status" value="1"/>
</dbReference>
<dbReference type="Proteomes" id="UP000593594">
    <property type="component" value="Chromosome"/>
</dbReference>
<evidence type="ECO:0000256" key="1">
    <source>
        <dbReference type="ARBA" id="ARBA00012404"/>
    </source>
</evidence>
<dbReference type="GO" id="GO:0046417">
    <property type="term" value="P:chorismate metabolic process"/>
    <property type="evidence" value="ECO:0007669"/>
    <property type="project" value="InterPro"/>
</dbReference>
<dbReference type="SUPFAM" id="SSF48600">
    <property type="entry name" value="Chorismate mutase II"/>
    <property type="match status" value="1"/>
</dbReference>
<dbReference type="Pfam" id="PF01817">
    <property type="entry name" value="CM_2"/>
    <property type="match status" value="1"/>
</dbReference>